<evidence type="ECO:0000313" key="1">
    <source>
        <dbReference type="EMBL" id="AAM38489.1"/>
    </source>
</evidence>
<name>A0AAI8ETS5_XANAC</name>
<dbReference type="Proteomes" id="UP000000576">
    <property type="component" value="Chromosome"/>
</dbReference>
<evidence type="ECO:0000313" key="2">
    <source>
        <dbReference type="Proteomes" id="UP000000576"/>
    </source>
</evidence>
<proteinExistence type="predicted"/>
<dbReference type="EMBL" id="AE008923">
    <property type="protein sequence ID" value="AAM38489.1"/>
    <property type="molecule type" value="Genomic_DNA"/>
</dbReference>
<reference evidence="1 2" key="1">
    <citation type="journal article" date="2002" name="Nature">
        <title>Comparison of the genomes of two Xanthomonas pathogens with differing host specificities.</title>
        <authorList>
            <person name="da Silva A.C."/>
            <person name="Ferro J.A."/>
            <person name="Reinach F.C."/>
            <person name="Farah C.S."/>
            <person name="Furlan L.R."/>
            <person name="Quaggio R.B."/>
            <person name="Monteiro-Vitorello C.B."/>
            <person name="Van Sluys M.A."/>
            <person name="Almeida N.F."/>
            <person name="Alves L.M."/>
            <person name="do Amaral A.M."/>
            <person name="Bertolini M.C."/>
            <person name="Camargo L.E."/>
            <person name="Camarotte G."/>
            <person name="Cannavan F."/>
            <person name="Cardozo J."/>
            <person name="Chambergo F."/>
            <person name="Ciapina L.P."/>
            <person name="Cicarelli R.M."/>
            <person name="Coutinho L.L."/>
            <person name="Cursino-Santos J.R."/>
            <person name="El-Dorry H."/>
            <person name="Faria J.B."/>
            <person name="Ferreira A.J."/>
            <person name="Ferreira R.C."/>
            <person name="Ferro M.I."/>
            <person name="Formighieri E.F."/>
            <person name="Franco M.C."/>
            <person name="Greggio C.C."/>
            <person name="Gruber A."/>
            <person name="Katsuyama A.M."/>
            <person name="Kishi L.T."/>
            <person name="Leite R.P."/>
            <person name="Lemos E.G."/>
            <person name="Lemos M.V."/>
            <person name="Locali E.C."/>
            <person name="Machado M.A."/>
            <person name="Madeira A.M."/>
            <person name="Martinez-Rossi N.M."/>
            <person name="Martins E.C."/>
            <person name="Meidanis J."/>
            <person name="Menck C.F."/>
            <person name="Miyaki C.Y."/>
            <person name="Moon D.H."/>
            <person name="Moreira L.M."/>
            <person name="Novo M.T."/>
            <person name="Okura V.K."/>
            <person name="Oliveira M.C."/>
            <person name="Oliveira V.R."/>
            <person name="Pereira H.A."/>
            <person name="Rossi A."/>
            <person name="Sena J.A."/>
            <person name="Silva C."/>
            <person name="de Souza R.F."/>
            <person name="Spinola L.A."/>
            <person name="Takita M.A."/>
            <person name="Tamura R.E."/>
            <person name="Teixeira E.C."/>
            <person name="Tezza R.I."/>
            <person name="Trindade dos Santos M."/>
            <person name="Truffi D."/>
            <person name="Tsai S.M."/>
            <person name="White F.F."/>
            <person name="Setubal J.C."/>
            <person name="Kitajima J.P."/>
        </authorList>
    </citation>
    <scope>NUCLEOTIDE SEQUENCE [LARGE SCALE GENOMIC DNA]</scope>
    <source>
        <strain evidence="1 2">306</strain>
    </source>
</reference>
<protein>
    <submittedName>
        <fullName evidence="1">Uncharacterized protein</fullName>
    </submittedName>
</protein>
<dbReference type="AlphaFoldDB" id="A0AAI8ETS5"/>
<organism evidence="1 2">
    <name type="scientific">Xanthomonas axonopodis pv. citri (strain 306)</name>
    <dbReference type="NCBI Taxonomy" id="190486"/>
    <lineage>
        <taxon>Bacteria</taxon>
        <taxon>Pseudomonadati</taxon>
        <taxon>Pseudomonadota</taxon>
        <taxon>Gammaproteobacteria</taxon>
        <taxon>Lysobacterales</taxon>
        <taxon>Lysobacteraceae</taxon>
        <taxon>Xanthomonas</taxon>
    </lineage>
</organism>
<accession>A0AAI8ETS5</accession>
<dbReference type="KEGG" id="xac:XAC3646"/>
<sequence>MESVCDEPLAVMRFRAADKPCARSPDGECSGFVGRIWVDAVSGPDRTLGVSKAWCPGRSRNAASTRLMERWRHPCRQLSRDRRGRCTRKVAGSLVERHAHRPTRLVHARSPCGSDAAWMPRKSLQRPTCGRASRETMQLFCCWTPVGKQCPFCVISPHGRAITQRLRMHRSAIHHMPAQEERHDRQAAFDQRFRQPCLTQPE</sequence>
<gene>
    <name evidence="1" type="ordered locus">XAC3646</name>
</gene>